<dbReference type="EC" id="3.6.1.55" evidence="8"/>
<dbReference type="InterPro" id="IPR015797">
    <property type="entry name" value="NUDIX_hydrolase-like_dom_sf"/>
</dbReference>
<comment type="caution">
    <text evidence="8">The sequence shown here is derived from an EMBL/GenBank/DDBJ whole genome shotgun (WGS) entry which is preliminary data.</text>
</comment>
<dbReference type="RefSeq" id="WP_305996630.1">
    <property type="nucleotide sequence ID" value="NZ_JAVALS010000006.1"/>
</dbReference>
<comment type="cofactor">
    <cofactor evidence="2">
        <name>Mg(2+)</name>
        <dbReference type="ChEBI" id="CHEBI:18420"/>
    </cofactor>
</comment>
<evidence type="ECO:0000256" key="5">
    <source>
        <dbReference type="ARBA" id="ARBA00022842"/>
    </source>
</evidence>
<comment type="cofactor">
    <cofactor evidence="1">
        <name>Mn(2+)</name>
        <dbReference type="ChEBI" id="CHEBI:29035"/>
    </cofactor>
</comment>
<organism evidence="8 9">
    <name type="scientific">Arthrobacter horti</name>
    <dbReference type="NCBI Taxonomy" id="3068273"/>
    <lineage>
        <taxon>Bacteria</taxon>
        <taxon>Bacillati</taxon>
        <taxon>Actinomycetota</taxon>
        <taxon>Actinomycetes</taxon>
        <taxon>Micrococcales</taxon>
        <taxon>Micrococcaceae</taxon>
        <taxon>Arthrobacter</taxon>
    </lineage>
</organism>
<dbReference type="PANTHER" id="PTHR12992:SF11">
    <property type="entry name" value="MITOCHONDRIAL COENZYME A DIPHOSPHATASE NUDT8"/>
    <property type="match status" value="1"/>
</dbReference>
<dbReference type="Proteomes" id="UP001232725">
    <property type="component" value="Unassembled WGS sequence"/>
</dbReference>
<dbReference type="PROSITE" id="PS51462">
    <property type="entry name" value="NUDIX"/>
    <property type="match status" value="1"/>
</dbReference>
<dbReference type="EMBL" id="JAVALS010000006">
    <property type="protein sequence ID" value="MDP5227579.1"/>
    <property type="molecule type" value="Genomic_DNA"/>
</dbReference>
<protein>
    <submittedName>
        <fullName evidence="8">CoA pyrophosphatase</fullName>
        <ecNumber evidence="8">3.6.1.55</ecNumber>
    </submittedName>
</protein>
<evidence type="ECO:0000256" key="4">
    <source>
        <dbReference type="ARBA" id="ARBA00022801"/>
    </source>
</evidence>
<keyword evidence="9" id="KW-1185">Reference proteome</keyword>
<evidence type="ECO:0000256" key="3">
    <source>
        <dbReference type="ARBA" id="ARBA00022723"/>
    </source>
</evidence>
<feature type="domain" description="Nudix hydrolase" evidence="7">
    <location>
        <begin position="35"/>
        <end position="185"/>
    </location>
</feature>
<keyword evidence="4 8" id="KW-0378">Hydrolase</keyword>
<proteinExistence type="predicted"/>
<dbReference type="Gene3D" id="3.90.79.10">
    <property type="entry name" value="Nucleoside Triphosphate Pyrophosphohydrolase"/>
    <property type="match status" value="1"/>
</dbReference>
<dbReference type="InterPro" id="IPR000086">
    <property type="entry name" value="NUDIX_hydrolase_dom"/>
</dbReference>
<keyword evidence="5" id="KW-0460">Magnesium</keyword>
<accession>A0ABT9IPS5</accession>
<gene>
    <name evidence="8" type="ORF">Q9R02_10475</name>
</gene>
<evidence type="ECO:0000256" key="2">
    <source>
        <dbReference type="ARBA" id="ARBA00001946"/>
    </source>
</evidence>
<dbReference type="InterPro" id="IPR045121">
    <property type="entry name" value="CoAse"/>
</dbReference>
<dbReference type="PANTHER" id="PTHR12992">
    <property type="entry name" value="NUDIX HYDROLASE"/>
    <property type="match status" value="1"/>
</dbReference>
<reference evidence="8 9" key="1">
    <citation type="submission" date="2023-08" db="EMBL/GenBank/DDBJ databases">
        <title>Arthrobacter horti sp. nov., isolated from forest soil.</title>
        <authorList>
            <person name="Park M."/>
        </authorList>
    </citation>
    <scope>NUCLEOTIDE SEQUENCE [LARGE SCALE GENOMIC DNA]</scope>
    <source>
        <strain evidence="8 9">YJM1</strain>
    </source>
</reference>
<name>A0ABT9IPS5_9MICC</name>
<evidence type="ECO:0000313" key="9">
    <source>
        <dbReference type="Proteomes" id="UP001232725"/>
    </source>
</evidence>
<evidence type="ECO:0000313" key="8">
    <source>
        <dbReference type="EMBL" id="MDP5227579.1"/>
    </source>
</evidence>
<dbReference type="PRINTS" id="PR00502">
    <property type="entry name" value="NUDIXFAMILY"/>
</dbReference>
<dbReference type="GO" id="GO:0035539">
    <property type="term" value="F:8-oxo-7,8-dihydrodeoxyguanosine triphosphate pyrophosphatase activity"/>
    <property type="evidence" value="ECO:0007669"/>
    <property type="project" value="UniProtKB-EC"/>
</dbReference>
<evidence type="ECO:0000256" key="1">
    <source>
        <dbReference type="ARBA" id="ARBA00001936"/>
    </source>
</evidence>
<evidence type="ECO:0000259" key="7">
    <source>
        <dbReference type="PROSITE" id="PS51462"/>
    </source>
</evidence>
<keyword evidence="3" id="KW-0479">Metal-binding</keyword>
<dbReference type="CDD" id="cd03426">
    <property type="entry name" value="NUDIX_CoAse_Nudt7"/>
    <property type="match status" value="1"/>
</dbReference>
<evidence type="ECO:0000256" key="6">
    <source>
        <dbReference type="ARBA" id="ARBA00023211"/>
    </source>
</evidence>
<dbReference type="Pfam" id="PF00293">
    <property type="entry name" value="NUDIX"/>
    <property type="match status" value="1"/>
</dbReference>
<dbReference type="SUPFAM" id="SSF55811">
    <property type="entry name" value="Nudix"/>
    <property type="match status" value="1"/>
</dbReference>
<keyword evidence="6" id="KW-0464">Manganese</keyword>
<dbReference type="InterPro" id="IPR020476">
    <property type="entry name" value="Nudix_hydrolase"/>
</dbReference>
<sequence>MSALEDLLAYPARAAAVLQDEMAARWNLSLTQPGSARDAAVLILFGPAAGQEGRAWEDLAPEQLDLLLLQRATTLGSHAGEVAFPGGKVDPGDTDERAAALREAVEETGLEPSGVRLTGTLPRHPLPYSNFLVTPVLAWWETPSPVYVVDPQESERVFRIPVHALLDPANRVTASLRRAGIEFNSPAFQVDDVFIWGFTGKLIDETFHFLGWERPWDAGRKHFFEL</sequence>